<keyword evidence="4 6" id="KW-1133">Transmembrane helix</keyword>
<evidence type="ECO:0000256" key="6">
    <source>
        <dbReference type="RuleBase" id="RU363041"/>
    </source>
</evidence>
<comment type="similarity">
    <text evidence="2 6">Belongs to the 4-toluene sulfonate uptake permease (TSUP) (TC 2.A.102) family.</text>
</comment>
<keyword evidence="6" id="KW-1003">Cell membrane</keyword>
<keyword evidence="5 6" id="KW-0472">Membrane</keyword>
<gene>
    <name evidence="7" type="ORF">PAECIP111891_01587</name>
</gene>
<feature type="transmembrane region" description="Helical" evidence="6">
    <location>
        <begin position="12"/>
        <end position="36"/>
    </location>
</feature>
<keyword evidence="3 6" id="KW-0812">Transmembrane</keyword>
<evidence type="ECO:0000256" key="1">
    <source>
        <dbReference type="ARBA" id="ARBA00004141"/>
    </source>
</evidence>
<evidence type="ECO:0000313" key="8">
    <source>
        <dbReference type="Proteomes" id="UP000838821"/>
    </source>
</evidence>
<evidence type="ECO:0000256" key="4">
    <source>
        <dbReference type="ARBA" id="ARBA00022989"/>
    </source>
</evidence>
<feature type="transmembrane region" description="Helical" evidence="6">
    <location>
        <begin position="73"/>
        <end position="94"/>
    </location>
</feature>
<feature type="transmembrane region" description="Helical" evidence="6">
    <location>
        <begin position="182"/>
        <end position="202"/>
    </location>
</feature>
<feature type="transmembrane region" description="Helical" evidence="6">
    <location>
        <begin position="209"/>
        <end position="230"/>
    </location>
</feature>
<name>A0ABM9C194_9BACL</name>
<feature type="transmembrane region" description="Helical" evidence="6">
    <location>
        <begin position="100"/>
        <end position="118"/>
    </location>
</feature>
<reference evidence="7" key="1">
    <citation type="submission" date="2022-01" db="EMBL/GenBank/DDBJ databases">
        <authorList>
            <person name="Criscuolo A."/>
        </authorList>
    </citation>
    <scope>NUCLEOTIDE SEQUENCE</scope>
    <source>
        <strain evidence="7">CIP111891</strain>
    </source>
</reference>
<organism evidence="7 8">
    <name type="scientific">Paenibacillus allorhizoplanae</name>
    <dbReference type="NCBI Taxonomy" id="2905648"/>
    <lineage>
        <taxon>Bacteria</taxon>
        <taxon>Bacillati</taxon>
        <taxon>Bacillota</taxon>
        <taxon>Bacilli</taxon>
        <taxon>Bacillales</taxon>
        <taxon>Paenibacillaceae</taxon>
        <taxon>Paenibacillus</taxon>
    </lineage>
</organism>
<dbReference type="EMBL" id="CAKMMW010000003">
    <property type="protein sequence ID" value="CAH1200240.1"/>
    <property type="molecule type" value="Genomic_DNA"/>
</dbReference>
<evidence type="ECO:0000256" key="2">
    <source>
        <dbReference type="ARBA" id="ARBA00009142"/>
    </source>
</evidence>
<evidence type="ECO:0000256" key="3">
    <source>
        <dbReference type="ARBA" id="ARBA00022692"/>
    </source>
</evidence>
<evidence type="ECO:0000256" key="5">
    <source>
        <dbReference type="ARBA" id="ARBA00023136"/>
    </source>
</evidence>
<dbReference type="Pfam" id="PF01925">
    <property type="entry name" value="TauE"/>
    <property type="match status" value="1"/>
</dbReference>
<accession>A0ABM9C194</accession>
<dbReference type="InterPro" id="IPR002781">
    <property type="entry name" value="TM_pro_TauE-like"/>
</dbReference>
<proteinExistence type="inferred from homology"/>
<evidence type="ECO:0000313" key="7">
    <source>
        <dbReference type="EMBL" id="CAH1200240.1"/>
    </source>
</evidence>
<dbReference type="PANTHER" id="PTHR43701">
    <property type="entry name" value="MEMBRANE TRANSPORTER PROTEIN MJ0441-RELATED"/>
    <property type="match status" value="1"/>
</dbReference>
<dbReference type="PANTHER" id="PTHR43701:SF2">
    <property type="entry name" value="MEMBRANE TRANSPORTER PROTEIN YJNA-RELATED"/>
    <property type="match status" value="1"/>
</dbReference>
<feature type="transmembrane region" description="Helical" evidence="6">
    <location>
        <begin position="236"/>
        <end position="255"/>
    </location>
</feature>
<sequence length="257" mass="27046">MANVDILVTMLLMGMILGFAGTGGSGFIIGILLAVFHVPVHTALGTSIAAMVFTTLSGSISHFREGNARLRSGLIIGAFGAGGAYAGTFVARMIAADQLIWLTSGMLFVSGLLIWLRTSKVFSSKERVLATESDELKKVKFWFLAAVTGIVTGSLSGVFGIGSTPFIQLALLILFGFPLRQAVGTTMVVILPIALFGSIGFFQAGFLDFVLLAQVVAGTMIGSYIGAKFTKRAPKLLLRSAMIMTPIAGSLLMLVKT</sequence>
<keyword evidence="8" id="KW-1185">Reference proteome</keyword>
<comment type="caution">
    <text evidence="7">The sequence shown here is derived from an EMBL/GenBank/DDBJ whole genome shotgun (WGS) entry which is preliminary data.</text>
</comment>
<dbReference type="Proteomes" id="UP000838821">
    <property type="component" value="Unassembled WGS sequence"/>
</dbReference>
<feature type="transmembrane region" description="Helical" evidence="6">
    <location>
        <begin position="139"/>
        <end position="162"/>
    </location>
</feature>
<protein>
    <recommendedName>
        <fullName evidence="6">Probable membrane transporter protein</fullName>
    </recommendedName>
</protein>
<dbReference type="InterPro" id="IPR051598">
    <property type="entry name" value="TSUP/Inactive_protease-like"/>
</dbReference>
<feature type="transmembrane region" description="Helical" evidence="6">
    <location>
        <begin position="42"/>
        <end position="61"/>
    </location>
</feature>
<comment type="subcellular location">
    <subcellularLocation>
        <location evidence="6">Cell membrane</location>
        <topology evidence="6">Multi-pass membrane protein</topology>
    </subcellularLocation>
    <subcellularLocation>
        <location evidence="1">Membrane</location>
        <topology evidence="1">Multi-pass membrane protein</topology>
    </subcellularLocation>
</comment>